<dbReference type="Proteomes" id="UP001500683">
    <property type="component" value="Unassembled WGS sequence"/>
</dbReference>
<feature type="compositionally biased region" description="Polar residues" evidence="1">
    <location>
        <begin position="39"/>
        <end position="49"/>
    </location>
</feature>
<feature type="region of interest" description="Disordered" evidence="1">
    <location>
        <begin position="1"/>
        <end position="74"/>
    </location>
</feature>
<reference evidence="3" key="1">
    <citation type="journal article" date="2019" name="Int. J. Syst. Evol. Microbiol.">
        <title>The Global Catalogue of Microorganisms (GCM) 10K type strain sequencing project: providing services to taxonomists for standard genome sequencing and annotation.</title>
        <authorList>
            <consortium name="The Broad Institute Genomics Platform"/>
            <consortium name="The Broad Institute Genome Sequencing Center for Infectious Disease"/>
            <person name="Wu L."/>
            <person name="Ma J."/>
        </authorList>
    </citation>
    <scope>NUCLEOTIDE SEQUENCE [LARGE SCALE GENOMIC DNA]</scope>
    <source>
        <strain evidence="3">JCM 16702</strain>
    </source>
</reference>
<evidence type="ECO:0000313" key="3">
    <source>
        <dbReference type="Proteomes" id="UP001500683"/>
    </source>
</evidence>
<name>A0ABP7WYU9_9ACTN</name>
<proteinExistence type="predicted"/>
<comment type="caution">
    <text evidence="2">The sequence shown here is derived from an EMBL/GenBank/DDBJ whole genome shotgun (WGS) entry which is preliminary data.</text>
</comment>
<keyword evidence="3" id="KW-1185">Reference proteome</keyword>
<evidence type="ECO:0008006" key="4">
    <source>
        <dbReference type="Google" id="ProtNLM"/>
    </source>
</evidence>
<sequence>MGLRVAVAEGSRESPPRPHWGVRAPSPVPLRHLAISPSDPGSQLPTNTYRPPGVWVSVPTSQNPGKGARDSARF</sequence>
<dbReference type="EMBL" id="BAAAZG010000059">
    <property type="protein sequence ID" value="GAA4100138.1"/>
    <property type="molecule type" value="Genomic_DNA"/>
</dbReference>
<evidence type="ECO:0000313" key="2">
    <source>
        <dbReference type="EMBL" id="GAA4100138.1"/>
    </source>
</evidence>
<accession>A0ABP7WYU9</accession>
<protein>
    <recommendedName>
        <fullName evidence="4">DUF397 domain-containing protein</fullName>
    </recommendedName>
</protein>
<organism evidence="2 3">
    <name type="scientific">Actinomadura miaoliensis</name>
    <dbReference type="NCBI Taxonomy" id="430685"/>
    <lineage>
        <taxon>Bacteria</taxon>
        <taxon>Bacillati</taxon>
        <taxon>Actinomycetota</taxon>
        <taxon>Actinomycetes</taxon>
        <taxon>Streptosporangiales</taxon>
        <taxon>Thermomonosporaceae</taxon>
        <taxon>Actinomadura</taxon>
    </lineage>
</organism>
<evidence type="ECO:0000256" key="1">
    <source>
        <dbReference type="SAM" id="MobiDB-lite"/>
    </source>
</evidence>
<gene>
    <name evidence="2" type="ORF">GCM10022214_76770</name>
</gene>